<dbReference type="InParanoid" id="A7T135"/>
<accession>A7T135</accession>
<dbReference type="EMBL" id="DS470073">
    <property type="protein sequence ID" value="EDO30328.1"/>
    <property type="molecule type" value="Genomic_DNA"/>
</dbReference>
<name>A7T135_NEMVE</name>
<dbReference type="AlphaFoldDB" id="A7T135"/>
<organism evidence="1 2">
    <name type="scientific">Nematostella vectensis</name>
    <name type="common">Starlet sea anemone</name>
    <dbReference type="NCBI Taxonomy" id="45351"/>
    <lineage>
        <taxon>Eukaryota</taxon>
        <taxon>Metazoa</taxon>
        <taxon>Cnidaria</taxon>
        <taxon>Anthozoa</taxon>
        <taxon>Hexacorallia</taxon>
        <taxon>Actiniaria</taxon>
        <taxon>Edwardsiidae</taxon>
        <taxon>Nematostella</taxon>
    </lineage>
</organism>
<gene>
    <name evidence="1" type="ORF">NEMVEDRAFT_v1g233790</name>
</gene>
<dbReference type="HOGENOM" id="CLU_2944420_0_0_1"/>
<keyword evidence="2" id="KW-1185">Reference proteome</keyword>
<sequence length="60" mass="6580">MRCRRLRIVINVAKQVILLVIVLRLAPAVAVVVQSSEIGPVILVVKLVILPGTAPRRVEM</sequence>
<evidence type="ECO:0000313" key="1">
    <source>
        <dbReference type="EMBL" id="EDO30328.1"/>
    </source>
</evidence>
<evidence type="ECO:0000313" key="2">
    <source>
        <dbReference type="Proteomes" id="UP000001593"/>
    </source>
</evidence>
<protein>
    <submittedName>
        <fullName evidence="1">Uncharacterized protein</fullName>
    </submittedName>
</protein>
<proteinExistence type="predicted"/>
<reference evidence="1 2" key="1">
    <citation type="journal article" date="2007" name="Science">
        <title>Sea anemone genome reveals ancestral eumetazoan gene repertoire and genomic organization.</title>
        <authorList>
            <person name="Putnam N.H."/>
            <person name="Srivastava M."/>
            <person name="Hellsten U."/>
            <person name="Dirks B."/>
            <person name="Chapman J."/>
            <person name="Salamov A."/>
            <person name="Terry A."/>
            <person name="Shapiro H."/>
            <person name="Lindquist E."/>
            <person name="Kapitonov V.V."/>
            <person name="Jurka J."/>
            <person name="Genikhovich G."/>
            <person name="Grigoriev I.V."/>
            <person name="Lucas S.M."/>
            <person name="Steele R.E."/>
            <person name="Finnerty J.R."/>
            <person name="Technau U."/>
            <person name="Martindale M.Q."/>
            <person name="Rokhsar D.S."/>
        </authorList>
    </citation>
    <scope>NUCLEOTIDE SEQUENCE [LARGE SCALE GENOMIC DNA]</scope>
    <source>
        <strain evidence="2">CH2 X CH6</strain>
    </source>
</reference>
<dbReference type="Proteomes" id="UP000001593">
    <property type="component" value="Unassembled WGS sequence"/>
</dbReference>